<protein>
    <submittedName>
        <fullName evidence="1">YslB family protein</fullName>
    </submittedName>
</protein>
<dbReference type="InterPro" id="IPR019642">
    <property type="entry name" value="DUF2507"/>
</dbReference>
<dbReference type="SUPFAM" id="SSF111126">
    <property type="entry name" value="Ligand-binding domain in the NO signalling and Golgi transport"/>
    <property type="match status" value="1"/>
</dbReference>
<organism evidence="1 2">
    <name type="scientific">Niallia oryzisoli</name>
    <dbReference type="NCBI Taxonomy" id="1737571"/>
    <lineage>
        <taxon>Bacteria</taxon>
        <taxon>Bacillati</taxon>
        <taxon>Bacillota</taxon>
        <taxon>Bacilli</taxon>
        <taxon>Bacillales</taxon>
        <taxon>Bacillaceae</taxon>
        <taxon>Niallia</taxon>
    </lineage>
</organism>
<gene>
    <name evidence="1" type="ORF">R4Z09_05985</name>
</gene>
<accession>A0ABZ2CFH9</accession>
<dbReference type="EMBL" id="CP137640">
    <property type="protein sequence ID" value="WVX82532.1"/>
    <property type="molecule type" value="Genomic_DNA"/>
</dbReference>
<dbReference type="Gene3D" id="3.30.1380.20">
    <property type="entry name" value="Trafficking protein particle complex subunit 3"/>
    <property type="match status" value="1"/>
</dbReference>
<reference evidence="1 2" key="1">
    <citation type="submission" date="2023-10" db="EMBL/GenBank/DDBJ databases">
        <title>Niallia locisalis sp.nov. isolated from a salt pond sample.</title>
        <authorList>
            <person name="Li X.-J."/>
            <person name="Dong L."/>
        </authorList>
    </citation>
    <scope>NUCLEOTIDE SEQUENCE [LARGE SCALE GENOMIC DNA]</scope>
    <source>
        <strain evidence="1 2">DSM 29761</strain>
    </source>
</reference>
<name>A0ABZ2CFH9_9BACI</name>
<sequence length="154" mass="17675">MSKSTAAEIQQEVSSEETIPAFGYELLRKVLLPEILGDDTAEILYWAGKKLARKYPLNSLEEIIDFFNKAGWGILTINKESNNELELELTSSIISKRMQNKKSRDSHQFQLEAGFLAEQIEIQKQVISEAFEHPRKKSSKVLFTIKWDKKDIVS</sequence>
<proteinExistence type="predicted"/>
<keyword evidence="2" id="KW-1185">Reference proteome</keyword>
<dbReference type="Proteomes" id="UP001357223">
    <property type="component" value="Chromosome"/>
</dbReference>
<dbReference type="RefSeq" id="WP_338451432.1">
    <property type="nucleotide sequence ID" value="NZ_CP137640.1"/>
</dbReference>
<dbReference type="InterPro" id="IPR024096">
    <property type="entry name" value="NO_sig/Golgi_transp_ligand-bd"/>
</dbReference>
<evidence type="ECO:0000313" key="2">
    <source>
        <dbReference type="Proteomes" id="UP001357223"/>
    </source>
</evidence>
<evidence type="ECO:0000313" key="1">
    <source>
        <dbReference type="EMBL" id="WVX82532.1"/>
    </source>
</evidence>
<dbReference type="Pfam" id="PF10702">
    <property type="entry name" value="DUF2507"/>
    <property type="match status" value="1"/>
</dbReference>